<feature type="transmembrane region" description="Helical" evidence="1">
    <location>
        <begin position="59"/>
        <end position="79"/>
    </location>
</feature>
<reference evidence="3 4" key="1">
    <citation type="submission" date="2016-07" db="EMBL/GenBank/DDBJ databases">
        <title>Genome of Pelobium manganitolerans.</title>
        <authorList>
            <person name="Wu S."/>
            <person name="Wang G."/>
        </authorList>
    </citation>
    <scope>NUCLEOTIDE SEQUENCE [LARGE SCALE GENOMIC DNA]</scope>
    <source>
        <strain evidence="3 4">YS-25</strain>
    </source>
</reference>
<dbReference type="SUPFAM" id="SSF48317">
    <property type="entry name" value="Acid phosphatase/Vanadium-dependent haloperoxidase"/>
    <property type="match status" value="1"/>
</dbReference>
<evidence type="ECO:0000313" key="3">
    <source>
        <dbReference type="EMBL" id="RKD16072.1"/>
    </source>
</evidence>
<proteinExistence type="predicted"/>
<dbReference type="PANTHER" id="PTHR14969:SF13">
    <property type="entry name" value="AT30094P"/>
    <property type="match status" value="1"/>
</dbReference>
<comment type="caution">
    <text evidence="3">The sequence shown here is derived from an EMBL/GenBank/DDBJ whole genome shotgun (WGS) entry which is preliminary data.</text>
</comment>
<evidence type="ECO:0000256" key="1">
    <source>
        <dbReference type="SAM" id="Phobius"/>
    </source>
</evidence>
<dbReference type="InterPro" id="IPR000326">
    <property type="entry name" value="PAP2/HPO"/>
</dbReference>
<name>A0A419S5F5_9SPHI</name>
<evidence type="ECO:0000259" key="2">
    <source>
        <dbReference type="SMART" id="SM00014"/>
    </source>
</evidence>
<dbReference type="Proteomes" id="UP000283433">
    <property type="component" value="Unassembled WGS sequence"/>
</dbReference>
<dbReference type="Pfam" id="PF01569">
    <property type="entry name" value="PAP2"/>
    <property type="match status" value="1"/>
</dbReference>
<keyword evidence="1" id="KW-0472">Membrane</keyword>
<feature type="domain" description="Phosphatidic acid phosphatase type 2/haloperoxidase" evidence="2">
    <location>
        <begin position="61"/>
        <end position="177"/>
    </location>
</feature>
<feature type="transmembrane region" description="Helical" evidence="1">
    <location>
        <begin position="36"/>
        <end position="53"/>
    </location>
</feature>
<dbReference type="AlphaFoldDB" id="A0A419S5F5"/>
<dbReference type="SMART" id="SM00014">
    <property type="entry name" value="acidPPc"/>
    <property type="match status" value="1"/>
</dbReference>
<dbReference type="Gene3D" id="1.20.144.10">
    <property type="entry name" value="Phosphatidic acid phosphatase type 2/haloperoxidase"/>
    <property type="match status" value="1"/>
</dbReference>
<protein>
    <submittedName>
        <fullName evidence="3">Phospholipid phosphatase</fullName>
    </submittedName>
</protein>
<keyword evidence="1" id="KW-1133">Transmembrane helix</keyword>
<gene>
    <name evidence="3" type="ORF">BCY91_04055</name>
</gene>
<dbReference type="EMBL" id="MBTA01000023">
    <property type="protein sequence ID" value="RKD16072.1"/>
    <property type="molecule type" value="Genomic_DNA"/>
</dbReference>
<keyword evidence="1" id="KW-0812">Transmembrane</keyword>
<dbReference type="InterPro" id="IPR036938">
    <property type="entry name" value="PAP2/HPO_sf"/>
</dbReference>
<accession>A0A419S5F5</accession>
<feature type="transmembrane region" description="Helical" evidence="1">
    <location>
        <begin position="135"/>
        <end position="156"/>
    </location>
</feature>
<dbReference type="RefSeq" id="WP_120181568.1">
    <property type="nucleotide sequence ID" value="NZ_MBTA01000023.1"/>
</dbReference>
<dbReference type="PANTHER" id="PTHR14969">
    <property type="entry name" value="SPHINGOSINE-1-PHOSPHATE PHOSPHOHYDROLASE"/>
    <property type="match status" value="1"/>
</dbReference>
<sequence length="188" mass="21295">MLETLSNWDHQWFQAVNSGLSNVVFDWLLPIMRNKYTWIPLYIGIIFFAIKTYKSKGIYLVLFLAITVGIADYGSASIIKPFYKRDRPCNEVGFKEKVVSRVPCGSGKSFPSTHASDHFSIAVFLSMLFHRRFKYFTAIALFWAALICFSQVYVGVHFPLDVTAGAIFGSLIGFLMAKLFVKSTSFKA</sequence>
<organism evidence="3 4">
    <name type="scientific">Pelobium manganitolerans</name>
    <dbReference type="NCBI Taxonomy" id="1842495"/>
    <lineage>
        <taxon>Bacteria</taxon>
        <taxon>Pseudomonadati</taxon>
        <taxon>Bacteroidota</taxon>
        <taxon>Sphingobacteriia</taxon>
        <taxon>Sphingobacteriales</taxon>
        <taxon>Sphingobacteriaceae</taxon>
        <taxon>Pelobium</taxon>
    </lineage>
</organism>
<keyword evidence="4" id="KW-1185">Reference proteome</keyword>
<dbReference type="OrthoDB" id="9789113at2"/>
<feature type="transmembrane region" description="Helical" evidence="1">
    <location>
        <begin position="162"/>
        <end position="181"/>
    </location>
</feature>
<evidence type="ECO:0000313" key="4">
    <source>
        <dbReference type="Proteomes" id="UP000283433"/>
    </source>
</evidence>